<accession>A0A2R9T164</accession>
<gene>
    <name evidence="1" type="ORF">PVOR_03640</name>
</gene>
<keyword evidence="2" id="KW-1185">Reference proteome</keyword>
<protein>
    <submittedName>
        <fullName evidence="1">Uncharacterized protein</fullName>
    </submittedName>
</protein>
<dbReference type="AlphaFoldDB" id="A0A2R9T164"/>
<dbReference type="KEGG" id="pvo:PVOR_03640"/>
<sequence>MNAYVEKCMLLDEQRSLIVRGIQEGKKEYETLISLIPEFTTNTYAPRLQYDAVNTHVEKMILSNPHTQMKVFKKKAGFHPYIVLHDTLRNIFILVSKLPKSKYIYNQSGYRGDFASSNFDRLLEMGAPKEELLGDTVYQQSLTLGFENQPFGIIVSYDRDSDVIYEGALRPDQEDWIYKEDITESIILNTKDIVPLNNYKASDIEPRLKPQREESDILIKIKNTTT</sequence>
<dbReference type="EMBL" id="ADHJ01000006">
    <property type="protein sequence ID" value="EFU43415.1"/>
    <property type="molecule type" value="Genomic_DNA"/>
</dbReference>
<dbReference type="RefSeq" id="WP_006207658.1">
    <property type="nucleotide sequence ID" value="NZ_ADHJ01000006.1"/>
</dbReference>
<organism evidence="1 2">
    <name type="scientific">Paenibacillus vortex V453</name>
    <dbReference type="NCBI Taxonomy" id="715225"/>
    <lineage>
        <taxon>Bacteria</taxon>
        <taxon>Bacillati</taxon>
        <taxon>Bacillota</taxon>
        <taxon>Bacilli</taxon>
        <taxon>Bacillales</taxon>
        <taxon>Paenibacillaceae</taxon>
        <taxon>Paenibacillus</taxon>
    </lineage>
</organism>
<evidence type="ECO:0000313" key="2">
    <source>
        <dbReference type="Proteomes" id="UP000003094"/>
    </source>
</evidence>
<name>A0A2R9T164_9BACL</name>
<comment type="caution">
    <text evidence="1">The sequence shown here is derived from an EMBL/GenBank/DDBJ whole genome shotgun (WGS) entry which is preliminary data.</text>
</comment>
<reference evidence="1 2" key="1">
    <citation type="journal article" date="2010" name="BMC Genomics">
        <title>Genome sequence of the pattern forming Paenibacillus vortex bacterium reveals potential for thriving in complex environments.</title>
        <authorList>
            <person name="Sirota-Madi A."/>
            <person name="Olender T."/>
            <person name="Helman Y."/>
            <person name="Ingham C."/>
            <person name="Brainis I."/>
            <person name="Roth D."/>
            <person name="Hagi E."/>
            <person name="Brodsky L."/>
            <person name="Leshkowitz D."/>
            <person name="Galatenko V."/>
            <person name="Nikolaev V."/>
            <person name="Mugasimangalam R.C."/>
            <person name="Bransburg-Zabary S."/>
            <person name="Gutnick D.L."/>
            <person name="Lancet D."/>
            <person name="Ben-Jacob E."/>
        </authorList>
    </citation>
    <scope>NUCLEOTIDE SEQUENCE [LARGE SCALE GENOMIC DNA]</scope>
    <source>
        <strain evidence="1 2">V453</strain>
    </source>
</reference>
<evidence type="ECO:0000313" key="1">
    <source>
        <dbReference type="EMBL" id="EFU43415.1"/>
    </source>
</evidence>
<proteinExistence type="predicted"/>
<dbReference type="Proteomes" id="UP000003094">
    <property type="component" value="Unassembled WGS sequence"/>
</dbReference>